<gene>
    <name evidence="3" type="ORF">O181_058969</name>
</gene>
<dbReference type="OrthoDB" id="3255262at2759"/>
<evidence type="ECO:0008006" key="5">
    <source>
        <dbReference type="Google" id="ProtNLM"/>
    </source>
</evidence>
<evidence type="ECO:0000259" key="1">
    <source>
        <dbReference type="Pfam" id="PF07727"/>
    </source>
</evidence>
<dbReference type="Pfam" id="PF25597">
    <property type="entry name" value="SH3_retrovirus"/>
    <property type="match status" value="1"/>
</dbReference>
<evidence type="ECO:0000259" key="2">
    <source>
        <dbReference type="Pfam" id="PF25597"/>
    </source>
</evidence>
<dbReference type="PANTHER" id="PTHR11439:SF467">
    <property type="entry name" value="INTEGRASE CATALYTIC DOMAIN-CONTAINING PROTEIN"/>
    <property type="match status" value="1"/>
</dbReference>
<keyword evidence="4" id="KW-1185">Reference proteome</keyword>
<name>A0A9Q3EDE7_9BASI</name>
<dbReference type="CDD" id="cd09272">
    <property type="entry name" value="RNase_HI_RT_Ty1"/>
    <property type="match status" value="1"/>
</dbReference>
<reference evidence="3" key="1">
    <citation type="submission" date="2021-03" db="EMBL/GenBank/DDBJ databases">
        <title>Draft genome sequence of rust myrtle Austropuccinia psidii MF-1, a brazilian biotype.</title>
        <authorList>
            <person name="Quecine M.C."/>
            <person name="Pachon D.M.R."/>
            <person name="Bonatelli M.L."/>
            <person name="Correr F.H."/>
            <person name="Franceschini L.M."/>
            <person name="Leite T.F."/>
            <person name="Margarido G.R.A."/>
            <person name="Almeida C.A."/>
            <person name="Ferrarezi J.A."/>
            <person name="Labate C.A."/>
        </authorList>
    </citation>
    <scope>NUCLEOTIDE SEQUENCE</scope>
    <source>
        <strain evidence="3">MF-1</strain>
    </source>
</reference>
<dbReference type="Pfam" id="PF07727">
    <property type="entry name" value="RVT_2"/>
    <property type="match status" value="1"/>
</dbReference>
<comment type="caution">
    <text evidence="3">The sequence shown here is derived from an EMBL/GenBank/DDBJ whole genome shotgun (WGS) entry which is preliminary data.</text>
</comment>
<evidence type="ECO:0000313" key="3">
    <source>
        <dbReference type="EMBL" id="MBW0519254.1"/>
    </source>
</evidence>
<feature type="domain" description="Reverse transcriptase Ty1/copia-type" evidence="1">
    <location>
        <begin position="167"/>
        <end position="373"/>
    </location>
</feature>
<evidence type="ECO:0000313" key="4">
    <source>
        <dbReference type="Proteomes" id="UP000765509"/>
    </source>
</evidence>
<sequence length="535" mass="61057">MQHGFTTGHYMVIASRPPMKFYQKYLSARAIVSYHLGIAPDSKGWLFWVPKSKRITRAENVKFDESNFFLYPVRNQSSAMSIQAETLFDSSMIKELEKQDSFISTINHIHDLCNITPTTYKEAISSDEQVQWQAAIVEELNSMNQEKLFEDISIRNALKEVPHNSIFSTTWVFVRKHKPERYKAQLVARGFRQIHSINFDETFAPTPTFGALHLLFLIVCTNNWPIQTFDVKVAFLHSLIDKLVYVWPPKGINVPKHTILKLWKALCGTKQAARCWWLHLKMILEQIGLCPNGEDQSTYCYKTDKGRAILWIHVDDSVLTASTSKVLNDISNELNKAFKMKWDDTISSLVGISITCTDDGYEFSQKDLILKLLGWNQSNITAKSPLPANCDLKSNKSGDLDKDYLRRIGMLLYIVQGSRPNICYLVNYLAQFSMATDDTHWQALEHLIAYPRGTIKDKIIISKNQETPTFNCYVDANWGGEGNRSNHGFIIMHGRNPITWQSKQQATVAASTAQAEYIALSFSSRECLWLANLSG</sequence>
<dbReference type="AlphaFoldDB" id="A0A9Q3EDE7"/>
<accession>A0A9Q3EDE7</accession>
<organism evidence="3 4">
    <name type="scientific">Austropuccinia psidii MF-1</name>
    <dbReference type="NCBI Taxonomy" id="1389203"/>
    <lineage>
        <taxon>Eukaryota</taxon>
        <taxon>Fungi</taxon>
        <taxon>Dikarya</taxon>
        <taxon>Basidiomycota</taxon>
        <taxon>Pucciniomycotina</taxon>
        <taxon>Pucciniomycetes</taxon>
        <taxon>Pucciniales</taxon>
        <taxon>Sphaerophragmiaceae</taxon>
        <taxon>Austropuccinia</taxon>
    </lineage>
</organism>
<dbReference type="InterPro" id="IPR013103">
    <property type="entry name" value="RVT_2"/>
</dbReference>
<dbReference type="PANTHER" id="PTHR11439">
    <property type="entry name" value="GAG-POL-RELATED RETROTRANSPOSON"/>
    <property type="match status" value="1"/>
</dbReference>
<proteinExistence type="predicted"/>
<dbReference type="EMBL" id="AVOT02027256">
    <property type="protein sequence ID" value="MBW0519254.1"/>
    <property type="molecule type" value="Genomic_DNA"/>
</dbReference>
<dbReference type="InterPro" id="IPR057670">
    <property type="entry name" value="SH3_retrovirus"/>
</dbReference>
<dbReference type="Proteomes" id="UP000765509">
    <property type="component" value="Unassembled WGS sequence"/>
</dbReference>
<protein>
    <recommendedName>
        <fullName evidence="5">Reverse transcriptase Ty1/copia-type domain-containing protein</fullName>
    </recommendedName>
</protein>
<feature type="domain" description="Retroviral polymerase SH3-like" evidence="2">
    <location>
        <begin position="24"/>
        <end position="69"/>
    </location>
</feature>